<evidence type="ECO:0000313" key="2">
    <source>
        <dbReference type="Proteomes" id="UP000324800"/>
    </source>
</evidence>
<sequence>MSLQELQDITFTNQNLLNEYKTKPLTKNSLFLINGNHYIVGAVGSGKTTLMCKLVVIYKKIIDPFILYFSNYGADETMALNLNSKNIQLTNITYGEAMIFLPEFDEIKYSTKEMYTWYKMNEQKQSYTSDFIKRMEEQILQANEIKNNEKPNDYLSRIAELFKQKVIETINTYSQPTKILRFDIPALIQNVTYQKKFKIVDTSIAGGINANDYVDVKVMKIPILEKAQLLHTLMFFDDIGSNADIQRFSSQLSKTITHLVSDSKHSKYTIFFIAQRPTYLFKTARILTHVICLGVNLGESDLRQVYDENTIQNLDFDEFQLLYNTLKKYEFIILNKWLGKFDILKNK</sequence>
<dbReference type="EMBL" id="SNRW01020771">
    <property type="protein sequence ID" value="KAA6365149.1"/>
    <property type="molecule type" value="Genomic_DNA"/>
</dbReference>
<gene>
    <name evidence="1" type="ORF">EZS28_039323</name>
</gene>
<reference evidence="1 2" key="1">
    <citation type="submission" date="2019-03" db="EMBL/GenBank/DDBJ databases">
        <title>Single cell metagenomics reveals metabolic interactions within the superorganism composed of flagellate Streblomastix strix and complex community of Bacteroidetes bacteria on its surface.</title>
        <authorList>
            <person name="Treitli S.C."/>
            <person name="Kolisko M."/>
            <person name="Husnik F."/>
            <person name="Keeling P."/>
            <person name="Hampl V."/>
        </authorList>
    </citation>
    <scope>NUCLEOTIDE SEQUENCE [LARGE SCALE GENOMIC DNA]</scope>
    <source>
        <strain evidence="1">ST1C</strain>
    </source>
</reference>
<dbReference type="SUPFAM" id="SSF52540">
    <property type="entry name" value="P-loop containing nucleoside triphosphate hydrolases"/>
    <property type="match status" value="1"/>
</dbReference>
<comment type="caution">
    <text evidence="1">The sequence shown here is derived from an EMBL/GenBank/DDBJ whole genome shotgun (WGS) entry which is preliminary data.</text>
</comment>
<dbReference type="AlphaFoldDB" id="A0A5J4U474"/>
<dbReference type="Proteomes" id="UP000324800">
    <property type="component" value="Unassembled WGS sequence"/>
</dbReference>
<proteinExistence type="predicted"/>
<accession>A0A5J4U474</accession>
<protein>
    <submittedName>
        <fullName evidence="1">Uncharacterized protein</fullName>
    </submittedName>
</protein>
<evidence type="ECO:0000313" key="1">
    <source>
        <dbReference type="EMBL" id="KAA6365149.1"/>
    </source>
</evidence>
<organism evidence="1 2">
    <name type="scientific">Streblomastix strix</name>
    <dbReference type="NCBI Taxonomy" id="222440"/>
    <lineage>
        <taxon>Eukaryota</taxon>
        <taxon>Metamonada</taxon>
        <taxon>Preaxostyla</taxon>
        <taxon>Oxymonadida</taxon>
        <taxon>Streblomastigidae</taxon>
        <taxon>Streblomastix</taxon>
    </lineage>
</organism>
<name>A0A5J4U474_9EUKA</name>
<dbReference type="InterPro" id="IPR027417">
    <property type="entry name" value="P-loop_NTPase"/>
</dbReference>